<keyword evidence="9" id="KW-0460">Magnesium</keyword>
<dbReference type="SUPFAM" id="SSF51621">
    <property type="entry name" value="Phosphoenolpyruvate/pyruvate domain"/>
    <property type="match status" value="1"/>
</dbReference>
<evidence type="ECO:0000313" key="14">
    <source>
        <dbReference type="EMBL" id="EKC51963.1"/>
    </source>
</evidence>
<comment type="similarity">
    <text evidence="2">Belongs to the pyruvate kinase family.</text>
</comment>
<dbReference type="EC" id="2.7.1.40" evidence="3"/>
<dbReference type="Pfam" id="PF00224">
    <property type="entry name" value="PK"/>
    <property type="match status" value="1"/>
</dbReference>
<sequence length="226" mass="24950">MRDNGGRDIRIIAKIENAEGVDNIDDIIRETHGIMVARGDMGVEIDMHDLPVLQKSLIKKTYRAGKVVITATQMLDSMIRNPRPTRAEATDVANAIYDGTSAIMLSGETAIGKYPVETVKTMATIAERTENDIDYVKRLDRMNFDSRMDVTNAISHATCTTAHDLHAAAIIALTYSGGTAMQLSKFRPTCPIIAPTLSVKARRQLNLSWGVIPIMSETRKNTDELF</sequence>
<keyword evidence="8" id="KW-0067">ATP-binding</keyword>
<dbReference type="GO" id="GO:0004743">
    <property type="term" value="F:pyruvate kinase activity"/>
    <property type="evidence" value="ECO:0007669"/>
    <property type="project" value="UniProtKB-EC"/>
</dbReference>
<feature type="domain" description="Pyruvate kinase barrel" evidence="12">
    <location>
        <begin position="4"/>
        <end position="119"/>
    </location>
</feature>
<comment type="pathway">
    <text evidence="1">Carbohydrate degradation; glycolysis; pyruvate from D-glyceraldehyde 3-phosphate: step 5/5.</text>
</comment>
<dbReference type="InterPro" id="IPR015795">
    <property type="entry name" value="Pyrv_Knase_C"/>
</dbReference>
<evidence type="ECO:0000256" key="3">
    <source>
        <dbReference type="ARBA" id="ARBA00012142"/>
    </source>
</evidence>
<reference evidence="14" key="1">
    <citation type="journal article" date="2013" name="Environ. Microbiol.">
        <title>Microbiota from the distal guts of lean and obese adolescents exhibit partial functional redundancy besides clear differences in community structure.</title>
        <authorList>
            <person name="Ferrer M."/>
            <person name="Ruiz A."/>
            <person name="Lanza F."/>
            <person name="Haange S.B."/>
            <person name="Oberbach A."/>
            <person name="Till H."/>
            <person name="Bargiela R."/>
            <person name="Campoy C."/>
            <person name="Segura M.T."/>
            <person name="Richter M."/>
            <person name="von Bergen M."/>
            <person name="Seifert J."/>
            <person name="Suarez A."/>
        </authorList>
    </citation>
    <scope>NUCLEOTIDE SEQUENCE</scope>
</reference>
<accession>K1S2S1</accession>
<keyword evidence="5" id="KW-0479">Metal-binding</keyword>
<dbReference type="AlphaFoldDB" id="K1S2S1"/>
<dbReference type="PANTHER" id="PTHR11817">
    <property type="entry name" value="PYRUVATE KINASE"/>
    <property type="match status" value="1"/>
</dbReference>
<dbReference type="UniPathway" id="UPA00109">
    <property type="reaction ID" value="UER00188"/>
</dbReference>
<comment type="caution">
    <text evidence="14">The sequence shown here is derived from an EMBL/GenBank/DDBJ whole genome shotgun (WGS) entry which is preliminary data.</text>
</comment>
<dbReference type="InterPro" id="IPR040442">
    <property type="entry name" value="Pyrv_kinase-like_dom_sf"/>
</dbReference>
<evidence type="ECO:0000256" key="10">
    <source>
        <dbReference type="ARBA" id="ARBA00023152"/>
    </source>
</evidence>
<evidence type="ECO:0000259" key="12">
    <source>
        <dbReference type="Pfam" id="PF00224"/>
    </source>
</evidence>
<organism evidence="14">
    <name type="scientific">human gut metagenome</name>
    <dbReference type="NCBI Taxonomy" id="408170"/>
    <lineage>
        <taxon>unclassified sequences</taxon>
        <taxon>metagenomes</taxon>
        <taxon>organismal metagenomes</taxon>
    </lineage>
</organism>
<evidence type="ECO:0000259" key="13">
    <source>
        <dbReference type="Pfam" id="PF02887"/>
    </source>
</evidence>
<dbReference type="Pfam" id="PF02887">
    <property type="entry name" value="PK_C"/>
    <property type="match status" value="1"/>
</dbReference>
<dbReference type="PRINTS" id="PR01050">
    <property type="entry name" value="PYRUVTKNASE"/>
</dbReference>
<evidence type="ECO:0000256" key="5">
    <source>
        <dbReference type="ARBA" id="ARBA00022723"/>
    </source>
</evidence>
<keyword evidence="10" id="KW-0324">Glycolysis</keyword>
<proteinExistence type="inferred from homology"/>
<keyword evidence="4" id="KW-0808">Transferase</keyword>
<dbReference type="Gene3D" id="3.20.20.60">
    <property type="entry name" value="Phosphoenolpyruvate-binding domains"/>
    <property type="match status" value="1"/>
</dbReference>
<name>K1S2S1_9ZZZZ</name>
<dbReference type="GO" id="GO:0016301">
    <property type="term" value="F:kinase activity"/>
    <property type="evidence" value="ECO:0007669"/>
    <property type="project" value="UniProtKB-KW"/>
</dbReference>
<evidence type="ECO:0000256" key="8">
    <source>
        <dbReference type="ARBA" id="ARBA00022840"/>
    </source>
</evidence>
<evidence type="ECO:0000256" key="6">
    <source>
        <dbReference type="ARBA" id="ARBA00022741"/>
    </source>
</evidence>
<keyword evidence="6" id="KW-0547">Nucleotide-binding</keyword>
<evidence type="ECO:0000256" key="4">
    <source>
        <dbReference type="ARBA" id="ARBA00022679"/>
    </source>
</evidence>
<evidence type="ECO:0000256" key="7">
    <source>
        <dbReference type="ARBA" id="ARBA00022777"/>
    </source>
</evidence>
<evidence type="ECO:0000256" key="11">
    <source>
        <dbReference type="ARBA" id="ARBA00023317"/>
    </source>
</evidence>
<dbReference type="GO" id="GO:0030955">
    <property type="term" value="F:potassium ion binding"/>
    <property type="evidence" value="ECO:0007669"/>
    <property type="project" value="InterPro"/>
</dbReference>
<dbReference type="PROSITE" id="PS00110">
    <property type="entry name" value="PYRUVATE_KINASE"/>
    <property type="match status" value="1"/>
</dbReference>
<evidence type="ECO:0000256" key="9">
    <source>
        <dbReference type="ARBA" id="ARBA00022842"/>
    </source>
</evidence>
<dbReference type="EMBL" id="AJWZ01009210">
    <property type="protein sequence ID" value="EKC51963.1"/>
    <property type="molecule type" value="Genomic_DNA"/>
</dbReference>
<dbReference type="InterPro" id="IPR001697">
    <property type="entry name" value="Pyr_Knase"/>
</dbReference>
<dbReference type="InterPro" id="IPR015813">
    <property type="entry name" value="Pyrv/PenolPyrv_kinase-like_dom"/>
</dbReference>
<keyword evidence="7 14" id="KW-0418">Kinase</keyword>
<dbReference type="InterPro" id="IPR015793">
    <property type="entry name" value="Pyrv_Knase_brl"/>
</dbReference>
<dbReference type="InterPro" id="IPR036918">
    <property type="entry name" value="Pyrv_Knase_C_sf"/>
</dbReference>
<dbReference type="InterPro" id="IPR018209">
    <property type="entry name" value="Pyrv_Knase_AS"/>
</dbReference>
<dbReference type="Gene3D" id="3.40.1380.20">
    <property type="entry name" value="Pyruvate kinase, C-terminal domain"/>
    <property type="match status" value="1"/>
</dbReference>
<feature type="domain" description="Pyruvate kinase C-terminal" evidence="13">
    <location>
        <begin position="152"/>
        <end position="225"/>
    </location>
</feature>
<feature type="non-terminal residue" evidence="14">
    <location>
        <position position="226"/>
    </location>
</feature>
<protein>
    <recommendedName>
        <fullName evidence="3">pyruvate kinase</fullName>
        <ecNumber evidence="3">2.7.1.40</ecNumber>
    </recommendedName>
</protein>
<dbReference type="GO" id="GO:0005524">
    <property type="term" value="F:ATP binding"/>
    <property type="evidence" value="ECO:0007669"/>
    <property type="project" value="UniProtKB-KW"/>
</dbReference>
<evidence type="ECO:0000256" key="1">
    <source>
        <dbReference type="ARBA" id="ARBA00004997"/>
    </source>
</evidence>
<keyword evidence="11 14" id="KW-0670">Pyruvate</keyword>
<gene>
    <name evidence="14" type="ORF">OBE_13336</name>
</gene>
<evidence type="ECO:0000256" key="2">
    <source>
        <dbReference type="ARBA" id="ARBA00008663"/>
    </source>
</evidence>
<dbReference type="SUPFAM" id="SSF52935">
    <property type="entry name" value="PK C-terminal domain-like"/>
    <property type="match status" value="1"/>
</dbReference>
<dbReference type="GO" id="GO:0000287">
    <property type="term" value="F:magnesium ion binding"/>
    <property type="evidence" value="ECO:0007669"/>
    <property type="project" value="InterPro"/>
</dbReference>